<dbReference type="AlphaFoldDB" id="A0A448ZNK0"/>
<name>A0A448ZNK0_9STRA</name>
<sequence>MHLASMIWPISRGYASHGMAFLFFSGLKSALHIFTRTVAISNTFGHTQASITFFFPRAVTIPKAKKLKFTQVLRIARANGRIYLLEFSQTICYQPFLALIFPIRNVFTNRAQDLCDDGCRLINIIGIT</sequence>
<evidence type="ECO:0000313" key="1">
    <source>
        <dbReference type="EMBL" id="VEU43610.1"/>
    </source>
</evidence>
<proteinExistence type="predicted"/>
<protein>
    <submittedName>
        <fullName evidence="1">Uncharacterized protein</fullName>
    </submittedName>
</protein>
<keyword evidence="2" id="KW-1185">Reference proteome</keyword>
<dbReference type="EMBL" id="CAACVS010000564">
    <property type="protein sequence ID" value="VEU43610.1"/>
    <property type="molecule type" value="Genomic_DNA"/>
</dbReference>
<organism evidence="1 2">
    <name type="scientific">Pseudo-nitzschia multistriata</name>
    <dbReference type="NCBI Taxonomy" id="183589"/>
    <lineage>
        <taxon>Eukaryota</taxon>
        <taxon>Sar</taxon>
        <taxon>Stramenopiles</taxon>
        <taxon>Ochrophyta</taxon>
        <taxon>Bacillariophyta</taxon>
        <taxon>Bacillariophyceae</taxon>
        <taxon>Bacillariophycidae</taxon>
        <taxon>Bacillariales</taxon>
        <taxon>Bacillariaceae</taxon>
        <taxon>Pseudo-nitzschia</taxon>
    </lineage>
</organism>
<evidence type="ECO:0000313" key="2">
    <source>
        <dbReference type="Proteomes" id="UP000291116"/>
    </source>
</evidence>
<dbReference type="Proteomes" id="UP000291116">
    <property type="component" value="Unassembled WGS sequence"/>
</dbReference>
<reference evidence="1 2" key="1">
    <citation type="submission" date="2019-01" db="EMBL/GenBank/DDBJ databases">
        <authorList>
            <person name="Ferrante I. M."/>
        </authorList>
    </citation>
    <scope>NUCLEOTIDE SEQUENCE [LARGE SCALE GENOMIC DNA]</scope>
    <source>
        <strain evidence="1 2">B856</strain>
    </source>
</reference>
<gene>
    <name evidence="1" type="ORF">PSNMU_V1.4_AUG-EV-PASAV3_0106450</name>
</gene>
<accession>A0A448ZNK0</accession>